<dbReference type="InterPro" id="IPR005184">
    <property type="entry name" value="DUF306_Meta_HslJ"/>
</dbReference>
<feature type="domain" description="DUF306" evidence="1">
    <location>
        <begin position="163"/>
        <end position="270"/>
    </location>
</feature>
<comment type="caution">
    <text evidence="2">The sequence shown here is derived from an EMBL/GenBank/DDBJ whole genome shotgun (WGS) entry which is preliminary data.</text>
</comment>
<accession>A0ABP8YGT9</accession>
<name>A0ABP8YGT9_9MICO</name>
<dbReference type="PANTHER" id="PTHR35535">
    <property type="entry name" value="HEAT SHOCK PROTEIN HSLJ"/>
    <property type="match status" value="1"/>
</dbReference>
<evidence type="ECO:0000259" key="1">
    <source>
        <dbReference type="Pfam" id="PF03724"/>
    </source>
</evidence>
<dbReference type="InterPro" id="IPR038670">
    <property type="entry name" value="HslJ-like_sf"/>
</dbReference>
<gene>
    <name evidence="2" type="ORF">GCM10023216_19670</name>
</gene>
<sequence length="278" mass="29460">MNTPDRTHPPARRRRRDRWRRRLAPAVVTTIAGALLVTGGAAVFATGDTPDADPLVGRSFTAVPAPGATGPAEPVTIRFEEGRVAASAGCNTLAARARWDGGRLELEGALATTGKACSPAQEEAEQRLATFLRSAPALQVDGEEIRLGDAHELVLTRPRADRLGGVVWRVTHVRRDGRETAVPRTVQADVWFTEETMRLRTGCNSGVGSVTVTPDVGADRGTLDVDRLLTTTGACTPQETPVQAAVIRTLRGTSSFAVSGEELRLDGGADGLVLTRLG</sequence>
<reference evidence="3" key="1">
    <citation type="journal article" date="2019" name="Int. J. Syst. Evol. Microbiol.">
        <title>The Global Catalogue of Microorganisms (GCM) 10K type strain sequencing project: providing services to taxonomists for standard genome sequencing and annotation.</title>
        <authorList>
            <consortium name="The Broad Institute Genomics Platform"/>
            <consortium name="The Broad Institute Genome Sequencing Center for Infectious Disease"/>
            <person name="Wu L."/>
            <person name="Ma J."/>
        </authorList>
    </citation>
    <scope>NUCLEOTIDE SEQUENCE [LARGE SCALE GENOMIC DNA]</scope>
    <source>
        <strain evidence="3">JCM 18063</strain>
    </source>
</reference>
<feature type="domain" description="DUF306" evidence="1">
    <location>
        <begin position="57"/>
        <end position="152"/>
    </location>
</feature>
<keyword evidence="3" id="KW-1185">Reference proteome</keyword>
<proteinExistence type="predicted"/>
<dbReference type="Pfam" id="PF03724">
    <property type="entry name" value="META"/>
    <property type="match status" value="2"/>
</dbReference>
<dbReference type="RefSeq" id="WP_172149982.1">
    <property type="nucleotide sequence ID" value="NZ_BAABID010000008.1"/>
</dbReference>
<evidence type="ECO:0000313" key="3">
    <source>
        <dbReference type="Proteomes" id="UP001500956"/>
    </source>
</evidence>
<dbReference type="Proteomes" id="UP001500956">
    <property type="component" value="Unassembled WGS sequence"/>
</dbReference>
<dbReference type="PANTHER" id="PTHR35535:SF2">
    <property type="entry name" value="DUF306 DOMAIN-CONTAINING PROTEIN"/>
    <property type="match status" value="1"/>
</dbReference>
<organism evidence="2 3">
    <name type="scientific">Isoptericola chiayiensis</name>
    <dbReference type="NCBI Taxonomy" id="579446"/>
    <lineage>
        <taxon>Bacteria</taxon>
        <taxon>Bacillati</taxon>
        <taxon>Actinomycetota</taxon>
        <taxon>Actinomycetes</taxon>
        <taxon>Micrococcales</taxon>
        <taxon>Promicromonosporaceae</taxon>
        <taxon>Isoptericola</taxon>
    </lineage>
</organism>
<dbReference type="InterPro" id="IPR053147">
    <property type="entry name" value="Hsp_HslJ-like"/>
</dbReference>
<dbReference type="Gene3D" id="2.40.128.270">
    <property type="match status" value="2"/>
</dbReference>
<dbReference type="EMBL" id="BAABID010000008">
    <property type="protein sequence ID" value="GAA4728410.1"/>
    <property type="molecule type" value="Genomic_DNA"/>
</dbReference>
<evidence type="ECO:0000313" key="2">
    <source>
        <dbReference type="EMBL" id="GAA4728410.1"/>
    </source>
</evidence>
<protein>
    <recommendedName>
        <fullName evidence="1">DUF306 domain-containing protein</fullName>
    </recommendedName>
</protein>